<sequence>MTQCFLPPTSSSSKRDWGEHHEDLACMPSSEGISPTKFSSLQPTGEPLPPHGGLND</sequence>
<name>A0A7K7C8F4_APHCE</name>
<feature type="non-terminal residue" evidence="2">
    <location>
        <position position="1"/>
    </location>
</feature>
<evidence type="ECO:0000256" key="1">
    <source>
        <dbReference type="SAM" id="MobiDB-lite"/>
    </source>
</evidence>
<gene>
    <name evidence="2" type="primary">Ralbp1a</name>
    <name evidence="2" type="ORF">APHCOE_R12384</name>
</gene>
<feature type="region of interest" description="Disordered" evidence="1">
    <location>
        <begin position="1"/>
        <end position="56"/>
    </location>
</feature>
<feature type="non-terminal residue" evidence="2">
    <location>
        <position position="56"/>
    </location>
</feature>
<feature type="compositionally biased region" description="Polar residues" evidence="1">
    <location>
        <begin position="1"/>
        <end position="12"/>
    </location>
</feature>
<evidence type="ECO:0000313" key="3">
    <source>
        <dbReference type="Proteomes" id="UP000575874"/>
    </source>
</evidence>
<reference evidence="2 3" key="1">
    <citation type="submission" date="2019-09" db="EMBL/GenBank/DDBJ databases">
        <title>Bird 10,000 Genomes (B10K) Project - Family phase.</title>
        <authorList>
            <person name="Zhang G."/>
        </authorList>
    </citation>
    <scope>NUCLEOTIDE SEQUENCE [LARGE SCALE GENOMIC DNA]</scope>
    <source>
        <strain evidence="2">OUT-0022</strain>
        <tissue evidence="2">Blood</tissue>
    </source>
</reference>
<keyword evidence="3" id="KW-1185">Reference proteome</keyword>
<accession>A0A7K7C8F4</accession>
<feature type="compositionally biased region" description="Basic and acidic residues" evidence="1">
    <location>
        <begin position="13"/>
        <end position="24"/>
    </location>
</feature>
<dbReference type="AlphaFoldDB" id="A0A7K7C8F4"/>
<dbReference type="EMBL" id="VZSI01000078">
    <property type="protein sequence ID" value="NWY16856.1"/>
    <property type="molecule type" value="Genomic_DNA"/>
</dbReference>
<feature type="compositionally biased region" description="Polar residues" evidence="1">
    <location>
        <begin position="31"/>
        <end position="43"/>
    </location>
</feature>
<dbReference type="Proteomes" id="UP000575874">
    <property type="component" value="Unassembled WGS sequence"/>
</dbReference>
<protein>
    <submittedName>
        <fullName evidence="2">RBP1A protein</fullName>
    </submittedName>
</protein>
<comment type="caution">
    <text evidence="2">The sequence shown here is derived from an EMBL/GenBank/DDBJ whole genome shotgun (WGS) entry which is preliminary data.</text>
</comment>
<evidence type="ECO:0000313" key="2">
    <source>
        <dbReference type="EMBL" id="NWY16856.1"/>
    </source>
</evidence>
<organism evidence="2 3">
    <name type="scientific">Aphelocoma coerulescens</name>
    <name type="common">Florida scrub-jay</name>
    <name type="synonym">Corvus coerulescens</name>
    <dbReference type="NCBI Taxonomy" id="39617"/>
    <lineage>
        <taxon>Eukaryota</taxon>
        <taxon>Metazoa</taxon>
        <taxon>Chordata</taxon>
        <taxon>Craniata</taxon>
        <taxon>Vertebrata</taxon>
        <taxon>Euteleostomi</taxon>
        <taxon>Archelosauria</taxon>
        <taxon>Archosauria</taxon>
        <taxon>Dinosauria</taxon>
        <taxon>Saurischia</taxon>
        <taxon>Theropoda</taxon>
        <taxon>Coelurosauria</taxon>
        <taxon>Aves</taxon>
        <taxon>Neognathae</taxon>
        <taxon>Neoaves</taxon>
        <taxon>Telluraves</taxon>
        <taxon>Australaves</taxon>
        <taxon>Passeriformes</taxon>
        <taxon>Corvoidea</taxon>
        <taxon>Corvidae</taxon>
        <taxon>Aphelocoma</taxon>
    </lineage>
</organism>
<proteinExistence type="predicted"/>